<sequence length="535" mass="60023">MASEFQPIPYDALVFDLGDVLFQWSSVTKTPISSKLLRTLLTTEIWFDYECNRITQDQCYSRLAQRYSLKAEDIDEAFKQAKASLTADYDLVNFIRKLKEDHSSLRIFACSNISGPDFETLRSKPADWSIFEKIFTSAGVGERKPNLGIYRHVISATGIDPRRAIFIDDKIENVFSARSIGFEGIVFDSKAAVKRSLLNYFYNPAERGNAYLQANKGKLHSVLGTTEEDAVLLHENFAQLLILEASGDRSLIHITEPDCETGFWNFFHDPSNFSQDFKDFPCDLDTTSIAYTVLKGRATAPIASRVMDQIVKNLTNDGLPPAYFDSRRPRLCAGICACVAALFYSYGRGSEIPQIVQWLYDSLLNRAYTDGTYYYVYPEYFLYAITRVLSSTNDSVLHCKFTPILKECVRERMGVTGDALALAMRIVVCNFVGIRNEIDLRTLRKLQCEDGGWEMSWVYLAPSKKLKVGNRGLATAVAISAINGLPPKRLHLDQQAEPALSGSFASDKDIRGSGSRSQIGVLLSFLTLPFSFVST</sequence>
<dbReference type="NCBIfam" id="TIGR01509">
    <property type="entry name" value="HAD-SF-IA-v3"/>
    <property type="match status" value="1"/>
</dbReference>
<name>A0A5C3L880_COPMA</name>
<dbReference type="SUPFAM" id="SSF48239">
    <property type="entry name" value="Terpenoid cyclases/Protein prenyltransferases"/>
    <property type="match status" value="1"/>
</dbReference>
<dbReference type="AlphaFoldDB" id="A0A5C3L880"/>
<protein>
    <submittedName>
        <fullName evidence="1">HAD-like protein</fullName>
    </submittedName>
</protein>
<dbReference type="InterPro" id="IPR008930">
    <property type="entry name" value="Terpenoid_cyclase/PrenylTrfase"/>
</dbReference>
<dbReference type="SUPFAM" id="SSF56784">
    <property type="entry name" value="HAD-like"/>
    <property type="match status" value="1"/>
</dbReference>
<dbReference type="InterPro" id="IPR036412">
    <property type="entry name" value="HAD-like_sf"/>
</dbReference>
<dbReference type="Gene3D" id="1.10.150.240">
    <property type="entry name" value="Putative phosphatase, domain 2"/>
    <property type="match status" value="1"/>
</dbReference>
<dbReference type="InterPro" id="IPR023198">
    <property type="entry name" value="PGP-like_dom2"/>
</dbReference>
<dbReference type="PANTHER" id="PTHR43611:SF3">
    <property type="entry name" value="FLAVIN MONONUCLEOTIDE HYDROLASE 1, CHLOROPLATIC"/>
    <property type="match status" value="1"/>
</dbReference>
<dbReference type="EMBL" id="ML210157">
    <property type="protein sequence ID" value="TFK28266.1"/>
    <property type="molecule type" value="Genomic_DNA"/>
</dbReference>
<reference evidence="1 2" key="1">
    <citation type="journal article" date="2019" name="Nat. Ecol. Evol.">
        <title>Megaphylogeny resolves global patterns of mushroom evolution.</title>
        <authorList>
            <person name="Varga T."/>
            <person name="Krizsan K."/>
            <person name="Foldi C."/>
            <person name="Dima B."/>
            <person name="Sanchez-Garcia M."/>
            <person name="Sanchez-Ramirez S."/>
            <person name="Szollosi G.J."/>
            <person name="Szarkandi J.G."/>
            <person name="Papp V."/>
            <person name="Albert L."/>
            <person name="Andreopoulos W."/>
            <person name="Angelini C."/>
            <person name="Antonin V."/>
            <person name="Barry K.W."/>
            <person name="Bougher N.L."/>
            <person name="Buchanan P."/>
            <person name="Buyck B."/>
            <person name="Bense V."/>
            <person name="Catcheside P."/>
            <person name="Chovatia M."/>
            <person name="Cooper J."/>
            <person name="Damon W."/>
            <person name="Desjardin D."/>
            <person name="Finy P."/>
            <person name="Geml J."/>
            <person name="Haridas S."/>
            <person name="Hughes K."/>
            <person name="Justo A."/>
            <person name="Karasinski D."/>
            <person name="Kautmanova I."/>
            <person name="Kiss B."/>
            <person name="Kocsube S."/>
            <person name="Kotiranta H."/>
            <person name="LaButti K.M."/>
            <person name="Lechner B.E."/>
            <person name="Liimatainen K."/>
            <person name="Lipzen A."/>
            <person name="Lukacs Z."/>
            <person name="Mihaltcheva S."/>
            <person name="Morgado L.N."/>
            <person name="Niskanen T."/>
            <person name="Noordeloos M.E."/>
            <person name="Ohm R.A."/>
            <person name="Ortiz-Santana B."/>
            <person name="Ovrebo C."/>
            <person name="Racz N."/>
            <person name="Riley R."/>
            <person name="Savchenko A."/>
            <person name="Shiryaev A."/>
            <person name="Soop K."/>
            <person name="Spirin V."/>
            <person name="Szebenyi C."/>
            <person name="Tomsovsky M."/>
            <person name="Tulloss R.E."/>
            <person name="Uehling J."/>
            <person name="Grigoriev I.V."/>
            <person name="Vagvolgyi C."/>
            <person name="Papp T."/>
            <person name="Martin F.M."/>
            <person name="Miettinen O."/>
            <person name="Hibbett D.S."/>
            <person name="Nagy L.G."/>
        </authorList>
    </citation>
    <scope>NUCLEOTIDE SEQUENCE [LARGE SCALE GENOMIC DNA]</scope>
    <source>
        <strain evidence="1 2">CBS 121175</strain>
    </source>
</reference>
<gene>
    <name evidence="1" type="ORF">FA15DRAFT_634136</name>
</gene>
<evidence type="ECO:0000313" key="1">
    <source>
        <dbReference type="EMBL" id="TFK28266.1"/>
    </source>
</evidence>
<dbReference type="Gene3D" id="3.40.50.1000">
    <property type="entry name" value="HAD superfamily/HAD-like"/>
    <property type="match status" value="1"/>
</dbReference>
<dbReference type="InterPro" id="IPR006439">
    <property type="entry name" value="HAD-SF_hydro_IA"/>
</dbReference>
<dbReference type="OrthoDB" id="2012566at2759"/>
<dbReference type="GO" id="GO:0016791">
    <property type="term" value="F:phosphatase activity"/>
    <property type="evidence" value="ECO:0007669"/>
    <property type="project" value="UniProtKB-ARBA"/>
</dbReference>
<accession>A0A5C3L880</accession>
<keyword evidence="2" id="KW-1185">Reference proteome</keyword>
<proteinExistence type="predicted"/>
<dbReference type="InterPro" id="IPR023214">
    <property type="entry name" value="HAD_sf"/>
</dbReference>
<dbReference type="PANTHER" id="PTHR43611">
    <property type="entry name" value="ALPHA-D-GLUCOSE 1-PHOSPHATE PHOSPHATASE"/>
    <property type="match status" value="1"/>
</dbReference>
<evidence type="ECO:0000313" key="2">
    <source>
        <dbReference type="Proteomes" id="UP000307440"/>
    </source>
</evidence>
<organism evidence="1 2">
    <name type="scientific">Coprinopsis marcescibilis</name>
    <name type="common">Agaric fungus</name>
    <name type="synonym">Psathyrella marcescibilis</name>
    <dbReference type="NCBI Taxonomy" id="230819"/>
    <lineage>
        <taxon>Eukaryota</taxon>
        <taxon>Fungi</taxon>
        <taxon>Dikarya</taxon>
        <taxon>Basidiomycota</taxon>
        <taxon>Agaricomycotina</taxon>
        <taxon>Agaricomycetes</taxon>
        <taxon>Agaricomycetidae</taxon>
        <taxon>Agaricales</taxon>
        <taxon>Agaricineae</taxon>
        <taxon>Psathyrellaceae</taxon>
        <taxon>Coprinopsis</taxon>
    </lineage>
</organism>
<dbReference type="STRING" id="230819.A0A5C3L880"/>
<dbReference type="Proteomes" id="UP000307440">
    <property type="component" value="Unassembled WGS sequence"/>
</dbReference>